<evidence type="ECO:0000313" key="2">
    <source>
        <dbReference type="EMBL" id="THF94610.1"/>
    </source>
</evidence>
<comment type="caution">
    <text evidence="2">The sequence shown here is derived from an EMBL/GenBank/DDBJ whole genome shotgun (WGS) entry which is preliminary data.</text>
</comment>
<feature type="compositionally biased region" description="Gly residues" evidence="1">
    <location>
        <begin position="110"/>
        <end position="129"/>
    </location>
</feature>
<name>A0A4S4CXK3_CAMSN</name>
<reference evidence="2 3" key="1">
    <citation type="journal article" date="2018" name="Proc. Natl. Acad. Sci. U.S.A.">
        <title>Draft genome sequence of Camellia sinensis var. sinensis provides insights into the evolution of the tea genome and tea quality.</title>
        <authorList>
            <person name="Wei C."/>
            <person name="Yang H."/>
            <person name="Wang S."/>
            <person name="Zhao J."/>
            <person name="Liu C."/>
            <person name="Gao L."/>
            <person name="Xia E."/>
            <person name="Lu Y."/>
            <person name="Tai Y."/>
            <person name="She G."/>
            <person name="Sun J."/>
            <person name="Cao H."/>
            <person name="Tong W."/>
            <person name="Gao Q."/>
            <person name="Li Y."/>
            <person name="Deng W."/>
            <person name="Jiang X."/>
            <person name="Wang W."/>
            <person name="Chen Q."/>
            <person name="Zhang S."/>
            <person name="Li H."/>
            <person name="Wu J."/>
            <person name="Wang P."/>
            <person name="Li P."/>
            <person name="Shi C."/>
            <person name="Zheng F."/>
            <person name="Jian J."/>
            <person name="Huang B."/>
            <person name="Shan D."/>
            <person name="Shi M."/>
            <person name="Fang C."/>
            <person name="Yue Y."/>
            <person name="Li F."/>
            <person name="Li D."/>
            <person name="Wei S."/>
            <person name="Han B."/>
            <person name="Jiang C."/>
            <person name="Yin Y."/>
            <person name="Xia T."/>
            <person name="Zhang Z."/>
            <person name="Bennetzen J.L."/>
            <person name="Zhao S."/>
            <person name="Wan X."/>
        </authorList>
    </citation>
    <scope>NUCLEOTIDE SEQUENCE [LARGE SCALE GENOMIC DNA]</scope>
    <source>
        <strain evidence="3">cv. Shuchazao</strain>
        <tissue evidence="2">Leaf</tissue>
    </source>
</reference>
<accession>A0A4S4CXK3</accession>
<organism evidence="2 3">
    <name type="scientific">Camellia sinensis var. sinensis</name>
    <name type="common">China tea</name>
    <dbReference type="NCBI Taxonomy" id="542762"/>
    <lineage>
        <taxon>Eukaryota</taxon>
        <taxon>Viridiplantae</taxon>
        <taxon>Streptophyta</taxon>
        <taxon>Embryophyta</taxon>
        <taxon>Tracheophyta</taxon>
        <taxon>Spermatophyta</taxon>
        <taxon>Magnoliopsida</taxon>
        <taxon>eudicotyledons</taxon>
        <taxon>Gunneridae</taxon>
        <taxon>Pentapetalae</taxon>
        <taxon>asterids</taxon>
        <taxon>Ericales</taxon>
        <taxon>Theaceae</taxon>
        <taxon>Camellia</taxon>
    </lineage>
</organism>
<dbReference type="PANTHER" id="PTHR35483:SF1">
    <property type="entry name" value="GLYCINE-RICH PROTEIN-RELATED"/>
    <property type="match status" value="1"/>
</dbReference>
<keyword evidence="3" id="KW-1185">Reference proteome</keyword>
<sequence>MSCTAVTACQLAVNFKNIYHSSSVPSMLCVTPTHINRFPETYLKLASSGSTYWYRAPVCLFGDKGKSENPNKASPWEALEKAMGRFKKEQSVEDILKQQMEKQEFYDDGGSNGGNRPGGGGGGGSGSGDFGEPEDEGFAGIVDEVLQVTLATIGFVFLYIYIIEGEDITRLAQDVIKFVFSGRKSVRLKRLLYEWGMFFQRQTKKKEMREDWLECAIITTPTLYDSPEKYERILRSYLTTTTTTTTTRSDDDDDGDNHPDPGYYEE</sequence>
<dbReference type="GO" id="GO:0009507">
    <property type="term" value="C:chloroplast"/>
    <property type="evidence" value="ECO:0007669"/>
    <property type="project" value="TreeGrafter"/>
</dbReference>
<dbReference type="AlphaFoldDB" id="A0A4S4CXK3"/>
<evidence type="ECO:0000313" key="3">
    <source>
        <dbReference type="Proteomes" id="UP000306102"/>
    </source>
</evidence>
<evidence type="ECO:0000256" key="1">
    <source>
        <dbReference type="SAM" id="MobiDB-lite"/>
    </source>
</evidence>
<dbReference type="PANTHER" id="PTHR35483">
    <property type="entry name" value="NUCLEUSENVELOPE PROTEIN"/>
    <property type="match status" value="1"/>
</dbReference>
<protein>
    <submittedName>
        <fullName evidence="2">Uncharacterized protein</fullName>
    </submittedName>
</protein>
<dbReference type="EMBL" id="SDRB02013577">
    <property type="protein sequence ID" value="THF94610.1"/>
    <property type="molecule type" value="Genomic_DNA"/>
</dbReference>
<dbReference type="Proteomes" id="UP000306102">
    <property type="component" value="Unassembled WGS sequence"/>
</dbReference>
<feature type="region of interest" description="Disordered" evidence="1">
    <location>
        <begin position="105"/>
        <end position="133"/>
    </location>
</feature>
<proteinExistence type="predicted"/>
<gene>
    <name evidence="2" type="ORF">TEA_028028</name>
</gene>
<feature type="region of interest" description="Disordered" evidence="1">
    <location>
        <begin position="244"/>
        <end position="266"/>
    </location>
</feature>